<gene>
    <name evidence="5" type="ORF">SAMN05443377_11455</name>
</gene>
<dbReference type="SUPFAM" id="SSF53822">
    <property type="entry name" value="Periplasmic binding protein-like I"/>
    <property type="match status" value="1"/>
</dbReference>
<feature type="domain" description="HTH lacI-type" evidence="4">
    <location>
        <begin position="6"/>
        <end position="60"/>
    </location>
</feature>
<dbReference type="GO" id="GO:0003700">
    <property type="term" value="F:DNA-binding transcription factor activity"/>
    <property type="evidence" value="ECO:0007669"/>
    <property type="project" value="TreeGrafter"/>
</dbReference>
<sequence length="344" mass="36945">MGEARVTIADLARRLGLSQSAVSYALNGAPGVSETTRERVRAMAREMGWRPSSAARSLRSRRSRAIGVVLTRHAEQLATEPFYYRLIAGLETVLSPRDYSLLLSLTESGPAAHELYRQWSQEQKVDGVVLFDLVTEDSRIALLEELGIPMVLMGEVPNHSAVLHVAGHEDTDSLVVMQHVASLGHENIGFLGGPVALVHEQARRRGMRRAARLTGARLVQCQAEYTIEGGRRAAADLLARHPQLTALICSSDLICLGALQACRAAGLQVPQDISLVSWDDSIPMAVVTPAITALDRDPAGMGKIAARLLVGHLEDGPLGGAPTEVTSSLVIRESTGPLRAPGRT</sequence>
<name>A0A1H9SNW2_9ACTN</name>
<dbReference type="InterPro" id="IPR010982">
    <property type="entry name" value="Lambda_DNA-bd_dom_sf"/>
</dbReference>
<dbReference type="SUPFAM" id="SSF47413">
    <property type="entry name" value="lambda repressor-like DNA-binding domains"/>
    <property type="match status" value="1"/>
</dbReference>
<dbReference type="GO" id="GO:0000976">
    <property type="term" value="F:transcription cis-regulatory region binding"/>
    <property type="evidence" value="ECO:0007669"/>
    <property type="project" value="TreeGrafter"/>
</dbReference>
<evidence type="ECO:0000256" key="2">
    <source>
        <dbReference type="ARBA" id="ARBA00023125"/>
    </source>
</evidence>
<proteinExistence type="predicted"/>
<evidence type="ECO:0000313" key="6">
    <source>
        <dbReference type="Proteomes" id="UP000198815"/>
    </source>
</evidence>
<dbReference type="PANTHER" id="PTHR30146">
    <property type="entry name" value="LACI-RELATED TRANSCRIPTIONAL REPRESSOR"/>
    <property type="match status" value="1"/>
</dbReference>
<evidence type="ECO:0000256" key="3">
    <source>
        <dbReference type="ARBA" id="ARBA00023163"/>
    </source>
</evidence>
<dbReference type="Gene3D" id="3.40.50.2300">
    <property type="match status" value="2"/>
</dbReference>
<dbReference type="EMBL" id="FOGZ01000014">
    <property type="protein sequence ID" value="SER86584.1"/>
    <property type="molecule type" value="Genomic_DNA"/>
</dbReference>
<keyword evidence="6" id="KW-1185">Reference proteome</keyword>
<protein>
    <submittedName>
        <fullName evidence="5">DNA-binding transcriptional regulator, LacI/PurR family</fullName>
    </submittedName>
</protein>
<dbReference type="RefSeq" id="WP_177170132.1">
    <property type="nucleotide sequence ID" value="NZ_FOGZ01000014.1"/>
</dbReference>
<evidence type="ECO:0000256" key="1">
    <source>
        <dbReference type="ARBA" id="ARBA00023015"/>
    </source>
</evidence>
<reference evidence="5 6" key="1">
    <citation type="submission" date="2016-10" db="EMBL/GenBank/DDBJ databases">
        <authorList>
            <person name="de Groot N.N."/>
        </authorList>
    </citation>
    <scope>NUCLEOTIDE SEQUENCE [LARGE SCALE GENOMIC DNA]</scope>
    <source>
        <strain evidence="5 6">DSM 16859</strain>
    </source>
</reference>
<dbReference type="SMART" id="SM00354">
    <property type="entry name" value="HTH_LACI"/>
    <property type="match status" value="1"/>
</dbReference>
<accession>A0A1H9SNW2</accession>
<dbReference type="InterPro" id="IPR028082">
    <property type="entry name" value="Peripla_BP_I"/>
</dbReference>
<dbReference type="CDD" id="cd06267">
    <property type="entry name" value="PBP1_LacI_sugar_binding-like"/>
    <property type="match status" value="1"/>
</dbReference>
<organism evidence="5 6">
    <name type="scientific">Propionibacterium cyclohexanicum</name>
    <dbReference type="NCBI Taxonomy" id="64702"/>
    <lineage>
        <taxon>Bacteria</taxon>
        <taxon>Bacillati</taxon>
        <taxon>Actinomycetota</taxon>
        <taxon>Actinomycetes</taxon>
        <taxon>Propionibacteriales</taxon>
        <taxon>Propionibacteriaceae</taxon>
        <taxon>Propionibacterium</taxon>
    </lineage>
</organism>
<dbReference type="PANTHER" id="PTHR30146:SF155">
    <property type="entry name" value="ALANINE RACEMASE"/>
    <property type="match status" value="1"/>
</dbReference>
<evidence type="ECO:0000313" key="5">
    <source>
        <dbReference type="EMBL" id="SER86584.1"/>
    </source>
</evidence>
<dbReference type="Pfam" id="PF00356">
    <property type="entry name" value="LacI"/>
    <property type="match status" value="1"/>
</dbReference>
<dbReference type="CDD" id="cd01392">
    <property type="entry name" value="HTH_LacI"/>
    <property type="match status" value="1"/>
</dbReference>
<evidence type="ECO:0000259" key="4">
    <source>
        <dbReference type="PROSITE" id="PS50932"/>
    </source>
</evidence>
<dbReference type="STRING" id="64702.SAMN05443377_11455"/>
<dbReference type="Pfam" id="PF13377">
    <property type="entry name" value="Peripla_BP_3"/>
    <property type="match status" value="1"/>
</dbReference>
<keyword evidence="2 5" id="KW-0238">DNA-binding</keyword>
<dbReference type="Proteomes" id="UP000198815">
    <property type="component" value="Unassembled WGS sequence"/>
</dbReference>
<keyword evidence="1" id="KW-0805">Transcription regulation</keyword>
<dbReference type="InterPro" id="IPR046335">
    <property type="entry name" value="LacI/GalR-like_sensor"/>
</dbReference>
<dbReference type="Gene3D" id="1.10.260.40">
    <property type="entry name" value="lambda repressor-like DNA-binding domains"/>
    <property type="match status" value="1"/>
</dbReference>
<keyword evidence="3" id="KW-0804">Transcription</keyword>
<dbReference type="PROSITE" id="PS50932">
    <property type="entry name" value="HTH_LACI_2"/>
    <property type="match status" value="1"/>
</dbReference>
<dbReference type="InterPro" id="IPR000843">
    <property type="entry name" value="HTH_LacI"/>
</dbReference>
<dbReference type="AlphaFoldDB" id="A0A1H9SNW2"/>